<evidence type="ECO:0000313" key="3">
    <source>
        <dbReference type="Proteomes" id="UP001253848"/>
    </source>
</evidence>
<feature type="transmembrane region" description="Helical" evidence="1">
    <location>
        <begin position="132"/>
        <end position="155"/>
    </location>
</feature>
<proteinExistence type="predicted"/>
<organism evidence="2 3">
    <name type="scientific">Autumnicola psychrophila</name>
    <dbReference type="NCBI Taxonomy" id="3075592"/>
    <lineage>
        <taxon>Bacteria</taxon>
        <taxon>Pseudomonadati</taxon>
        <taxon>Bacteroidota</taxon>
        <taxon>Flavobacteriia</taxon>
        <taxon>Flavobacteriales</taxon>
        <taxon>Flavobacteriaceae</taxon>
        <taxon>Autumnicola</taxon>
    </lineage>
</organism>
<protein>
    <submittedName>
        <fullName evidence="2">DUF456 domain-containing protein</fullName>
    </submittedName>
</protein>
<evidence type="ECO:0000313" key="2">
    <source>
        <dbReference type="EMBL" id="MDT0688083.1"/>
    </source>
</evidence>
<keyword evidence="1" id="KW-0812">Transmembrane</keyword>
<feature type="transmembrane region" description="Helical" evidence="1">
    <location>
        <begin position="46"/>
        <end position="68"/>
    </location>
</feature>
<dbReference type="PANTHER" id="PTHR39165:SF1">
    <property type="entry name" value="DUF456 DOMAIN-CONTAINING PROTEIN"/>
    <property type="match status" value="1"/>
</dbReference>
<feature type="transmembrane region" description="Helical" evidence="1">
    <location>
        <begin position="5"/>
        <end position="26"/>
    </location>
</feature>
<keyword evidence="1" id="KW-0472">Membrane</keyword>
<feature type="transmembrane region" description="Helical" evidence="1">
    <location>
        <begin position="88"/>
        <end position="112"/>
    </location>
</feature>
<dbReference type="RefSeq" id="WP_311501345.1">
    <property type="nucleotide sequence ID" value="NZ_JAVRHN010000018.1"/>
</dbReference>
<reference evidence="2 3" key="1">
    <citation type="submission" date="2023-09" db="EMBL/GenBank/DDBJ databases">
        <authorList>
            <person name="Rey-Velasco X."/>
        </authorList>
    </citation>
    <scope>NUCLEOTIDE SEQUENCE [LARGE SCALE GENOMIC DNA]</scope>
    <source>
        <strain evidence="2 3">F225</strain>
    </source>
</reference>
<dbReference type="Proteomes" id="UP001253848">
    <property type="component" value="Unassembled WGS sequence"/>
</dbReference>
<evidence type="ECO:0000256" key="1">
    <source>
        <dbReference type="SAM" id="Phobius"/>
    </source>
</evidence>
<dbReference type="Pfam" id="PF04306">
    <property type="entry name" value="DUF456"/>
    <property type="match status" value="1"/>
</dbReference>
<sequence>MDIILIGIAAFLIILGMIGSILPVLPGVPISWLGLLVFQLAPSVPINYWFLAITLIVAVVIYALDLIVPALGTKRFGGSKAGMIGTTIGLIAGIIAPIPFGILIGPFLGAFIGELVNKSDSKTALRAAFGSFIGFLASTFMEFMVAFIFLILFLLKLWDYRNLIFS</sequence>
<dbReference type="EMBL" id="JAVRHN010000018">
    <property type="protein sequence ID" value="MDT0688083.1"/>
    <property type="molecule type" value="Genomic_DNA"/>
</dbReference>
<keyword evidence="1" id="KW-1133">Transmembrane helix</keyword>
<gene>
    <name evidence="2" type="ORF">RM541_17080</name>
</gene>
<dbReference type="InterPro" id="IPR007403">
    <property type="entry name" value="DUF456"/>
</dbReference>
<name>A0ABU3DWJ8_9FLAO</name>
<comment type="caution">
    <text evidence="2">The sequence shown here is derived from an EMBL/GenBank/DDBJ whole genome shotgun (WGS) entry which is preliminary data.</text>
</comment>
<dbReference type="PANTHER" id="PTHR39165">
    <property type="entry name" value="IG HYPOTHETICAL 17883"/>
    <property type="match status" value="1"/>
</dbReference>
<keyword evidence="3" id="KW-1185">Reference proteome</keyword>
<accession>A0ABU3DWJ8</accession>